<dbReference type="AlphaFoldDB" id="A0A6C0CJ17"/>
<proteinExistence type="predicted"/>
<sequence length="48" mass="5262">MNKSIKDLFCSKSNKQYSIISLSDITPKALNNINNGMGFLTLGILTTI</sequence>
<dbReference type="EMBL" id="MN739423">
    <property type="protein sequence ID" value="QHT04167.1"/>
    <property type="molecule type" value="Genomic_DNA"/>
</dbReference>
<reference evidence="1" key="1">
    <citation type="journal article" date="2020" name="Nature">
        <title>Giant virus diversity and host interactions through global metagenomics.</title>
        <authorList>
            <person name="Schulz F."/>
            <person name="Roux S."/>
            <person name="Paez-Espino D."/>
            <person name="Jungbluth S."/>
            <person name="Walsh D.A."/>
            <person name="Denef V.J."/>
            <person name="McMahon K.D."/>
            <person name="Konstantinidis K.T."/>
            <person name="Eloe-Fadrosh E.A."/>
            <person name="Kyrpides N.C."/>
            <person name="Woyke T."/>
        </authorList>
    </citation>
    <scope>NUCLEOTIDE SEQUENCE</scope>
    <source>
        <strain evidence="1">GVMAG-M-3300021185-45</strain>
    </source>
</reference>
<protein>
    <submittedName>
        <fullName evidence="1">Uncharacterized protein</fullName>
    </submittedName>
</protein>
<name>A0A6C0CJ17_9ZZZZ</name>
<organism evidence="1">
    <name type="scientific">viral metagenome</name>
    <dbReference type="NCBI Taxonomy" id="1070528"/>
    <lineage>
        <taxon>unclassified sequences</taxon>
        <taxon>metagenomes</taxon>
        <taxon>organismal metagenomes</taxon>
    </lineage>
</organism>
<evidence type="ECO:0000313" key="1">
    <source>
        <dbReference type="EMBL" id="QHT04167.1"/>
    </source>
</evidence>
<accession>A0A6C0CJ17</accession>